<accession>A0A182S5F8</accession>
<evidence type="ECO:0000313" key="2">
    <source>
        <dbReference type="Proteomes" id="UP000075901"/>
    </source>
</evidence>
<dbReference type="EnsemblMetazoa" id="AMAM000023-RA">
    <property type="protein sequence ID" value="AMAM000023-PA"/>
    <property type="gene ID" value="AMAM000023"/>
</dbReference>
<dbReference type="VEuPathDB" id="VectorBase:AMAM000023"/>
<reference evidence="2" key="1">
    <citation type="submission" date="2013-09" db="EMBL/GenBank/DDBJ databases">
        <title>The Genome Sequence of Anopheles maculatus species B.</title>
        <authorList>
            <consortium name="The Broad Institute Genomics Platform"/>
            <person name="Neafsey D.E."/>
            <person name="Besansky N."/>
            <person name="Howell P."/>
            <person name="Walton C."/>
            <person name="Young S.K."/>
            <person name="Zeng Q."/>
            <person name="Gargeya S."/>
            <person name="Fitzgerald M."/>
            <person name="Haas B."/>
            <person name="Abouelleil A."/>
            <person name="Allen A.W."/>
            <person name="Alvarado L."/>
            <person name="Arachchi H.M."/>
            <person name="Berlin A.M."/>
            <person name="Chapman S.B."/>
            <person name="Gainer-Dewar J."/>
            <person name="Goldberg J."/>
            <person name="Griggs A."/>
            <person name="Gujja S."/>
            <person name="Hansen M."/>
            <person name="Howarth C."/>
            <person name="Imamovic A."/>
            <person name="Ireland A."/>
            <person name="Larimer J."/>
            <person name="McCowan C."/>
            <person name="Murphy C."/>
            <person name="Pearson M."/>
            <person name="Poon T.W."/>
            <person name="Priest M."/>
            <person name="Roberts A."/>
            <person name="Saif S."/>
            <person name="Shea T."/>
            <person name="Sisk P."/>
            <person name="Sykes S."/>
            <person name="Wortman J."/>
            <person name="Nusbaum C."/>
            <person name="Birren B."/>
        </authorList>
    </citation>
    <scope>NUCLEOTIDE SEQUENCE [LARGE SCALE GENOMIC DNA]</scope>
    <source>
        <strain evidence="2">maculatus3</strain>
    </source>
</reference>
<keyword evidence="2" id="KW-1185">Reference proteome</keyword>
<proteinExistence type="predicted"/>
<protein>
    <submittedName>
        <fullName evidence="1">Uncharacterized protein</fullName>
    </submittedName>
</protein>
<dbReference type="Proteomes" id="UP000075901">
    <property type="component" value="Unassembled WGS sequence"/>
</dbReference>
<organism evidence="1 2">
    <name type="scientific">Anopheles maculatus</name>
    <dbReference type="NCBI Taxonomy" id="74869"/>
    <lineage>
        <taxon>Eukaryota</taxon>
        <taxon>Metazoa</taxon>
        <taxon>Ecdysozoa</taxon>
        <taxon>Arthropoda</taxon>
        <taxon>Hexapoda</taxon>
        <taxon>Insecta</taxon>
        <taxon>Pterygota</taxon>
        <taxon>Neoptera</taxon>
        <taxon>Endopterygota</taxon>
        <taxon>Diptera</taxon>
        <taxon>Nematocera</taxon>
        <taxon>Culicoidea</taxon>
        <taxon>Culicidae</taxon>
        <taxon>Anophelinae</taxon>
        <taxon>Anopheles</taxon>
        <taxon>Anopheles maculatus group</taxon>
    </lineage>
</organism>
<name>A0A182S5F8_9DIPT</name>
<reference evidence="1" key="2">
    <citation type="submission" date="2020-05" db="UniProtKB">
        <authorList>
            <consortium name="EnsemblMetazoa"/>
        </authorList>
    </citation>
    <scope>IDENTIFICATION</scope>
    <source>
        <strain evidence="1">maculatus3</strain>
    </source>
</reference>
<evidence type="ECO:0000313" key="1">
    <source>
        <dbReference type="EnsemblMetazoa" id="AMAM000023-PA"/>
    </source>
</evidence>
<dbReference type="AlphaFoldDB" id="A0A182S5F8"/>
<sequence length="110" mass="12712">MLDDYNPTQDWYLGKPSISSPLEIFLDNVSIRALYGLPPFISCKVLTSPHMFCIWHENRIAGALEFLTSFNGTSVRINDRSPISFRDRHFGSPNGVKIQWQNRVRFHQIS</sequence>